<organism evidence="1 2">
    <name type="scientific">Camellia lanceoleosa</name>
    <dbReference type="NCBI Taxonomy" id="1840588"/>
    <lineage>
        <taxon>Eukaryota</taxon>
        <taxon>Viridiplantae</taxon>
        <taxon>Streptophyta</taxon>
        <taxon>Embryophyta</taxon>
        <taxon>Tracheophyta</taxon>
        <taxon>Spermatophyta</taxon>
        <taxon>Magnoliopsida</taxon>
        <taxon>eudicotyledons</taxon>
        <taxon>Gunneridae</taxon>
        <taxon>Pentapetalae</taxon>
        <taxon>asterids</taxon>
        <taxon>Ericales</taxon>
        <taxon>Theaceae</taxon>
        <taxon>Camellia</taxon>
    </lineage>
</organism>
<name>A0ACC0I5X8_9ERIC</name>
<comment type="caution">
    <text evidence="1">The sequence shown here is derived from an EMBL/GenBank/DDBJ whole genome shotgun (WGS) entry which is preliminary data.</text>
</comment>
<reference evidence="1 2" key="1">
    <citation type="journal article" date="2022" name="Plant J.">
        <title>Chromosome-level genome of Camellia lanceoleosa provides a valuable resource for understanding genome evolution and self-incompatibility.</title>
        <authorList>
            <person name="Gong W."/>
            <person name="Xiao S."/>
            <person name="Wang L."/>
            <person name="Liao Z."/>
            <person name="Chang Y."/>
            <person name="Mo W."/>
            <person name="Hu G."/>
            <person name="Li W."/>
            <person name="Zhao G."/>
            <person name="Zhu H."/>
            <person name="Hu X."/>
            <person name="Ji K."/>
            <person name="Xiang X."/>
            <person name="Song Q."/>
            <person name="Yuan D."/>
            <person name="Jin S."/>
            <person name="Zhang L."/>
        </authorList>
    </citation>
    <scope>NUCLEOTIDE SEQUENCE [LARGE SCALE GENOMIC DNA]</scope>
    <source>
        <strain evidence="1">SQ_2022a</strain>
    </source>
</reference>
<gene>
    <name evidence="1" type="ORF">LOK49_LG03G03787</name>
</gene>
<evidence type="ECO:0000313" key="2">
    <source>
        <dbReference type="Proteomes" id="UP001060215"/>
    </source>
</evidence>
<dbReference type="Proteomes" id="UP001060215">
    <property type="component" value="Chromosome 6"/>
</dbReference>
<dbReference type="EMBL" id="CM045763">
    <property type="protein sequence ID" value="KAI8020845.1"/>
    <property type="molecule type" value="Genomic_DNA"/>
</dbReference>
<protein>
    <submittedName>
        <fullName evidence="1">Uncharacterized protein</fullName>
    </submittedName>
</protein>
<proteinExistence type="predicted"/>
<keyword evidence="2" id="KW-1185">Reference proteome</keyword>
<accession>A0ACC0I5X8</accession>
<evidence type="ECO:0000313" key="1">
    <source>
        <dbReference type="EMBL" id="KAI8020845.1"/>
    </source>
</evidence>
<sequence length="38" mass="4666">MIEMQNKRFEEIEKFMRKTKDQAGMQVDENDYSSEESY</sequence>